<evidence type="ECO:0000313" key="2">
    <source>
        <dbReference type="EMBL" id="GMH23591.1"/>
    </source>
</evidence>
<gene>
    <name evidence="2" type="ORF">Nepgr_025434</name>
</gene>
<proteinExistence type="predicted"/>
<feature type="compositionally biased region" description="Basic and acidic residues" evidence="1">
    <location>
        <begin position="52"/>
        <end position="68"/>
    </location>
</feature>
<feature type="compositionally biased region" description="Low complexity" evidence="1">
    <location>
        <begin position="69"/>
        <end position="78"/>
    </location>
</feature>
<comment type="caution">
    <text evidence="2">The sequence shown here is derived from an EMBL/GenBank/DDBJ whole genome shotgun (WGS) entry which is preliminary data.</text>
</comment>
<feature type="region of interest" description="Disordered" evidence="1">
    <location>
        <begin position="46"/>
        <end position="92"/>
    </location>
</feature>
<organism evidence="2 3">
    <name type="scientific">Nepenthes gracilis</name>
    <name type="common">Slender pitcher plant</name>
    <dbReference type="NCBI Taxonomy" id="150966"/>
    <lineage>
        <taxon>Eukaryota</taxon>
        <taxon>Viridiplantae</taxon>
        <taxon>Streptophyta</taxon>
        <taxon>Embryophyta</taxon>
        <taxon>Tracheophyta</taxon>
        <taxon>Spermatophyta</taxon>
        <taxon>Magnoliopsida</taxon>
        <taxon>eudicotyledons</taxon>
        <taxon>Gunneridae</taxon>
        <taxon>Pentapetalae</taxon>
        <taxon>Caryophyllales</taxon>
        <taxon>Nepenthaceae</taxon>
        <taxon>Nepenthes</taxon>
    </lineage>
</organism>
<keyword evidence="3" id="KW-1185">Reference proteome</keyword>
<evidence type="ECO:0000313" key="3">
    <source>
        <dbReference type="Proteomes" id="UP001279734"/>
    </source>
</evidence>
<reference evidence="2" key="1">
    <citation type="submission" date="2023-05" db="EMBL/GenBank/DDBJ databases">
        <title>Nepenthes gracilis genome sequencing.</title>
        <authorList>
            <person name="Fukushima K."/>
        </authorList>
    </citation>
    <scope>NUCLEOTIDE SEQUENCE</scope>
    <source>
        <strain evidence="2">SING2019-196</strain>
    </source>
</reference>
<dbReference type="EMBL" id="BSYO01000026">
    <property type="protein sequence ID" value="GMH23591.1"/>
    <property type="molecule type" value="Genomic_DNA"/>
</dbReference>
<name>A0AAD3T6P7_NEPGR</name>
<dbReference type="AlphaFoldDB" id="A0AAD3T6P7"/>
<dbReference type="Proteomes" id="UP001279734">
    <property type="component" value="Unassembled WGS sequence"/>
</dbReference>
<sequence length="92" mass="9399">MPPTWVSITAWGQPGPHLGRLMTDGFTWVSSAPAADRHSAYLARTASGLGVDDSRSEGTGSDESRPGRELGAALGLGESMTATDLSPGKDGG</sequence>
<accession>A0AAD3T6P7</accession>
<evidence type="ECO:0000256" key="1">
    <source>
        <dbReference type="SAM" id="MobiDB-lite"/>
    </source>
</evidence>
<protein>
    <submittedName>
        <fullName evidence="2">Uncharacterized protein</fullName>
    </submittedName>
</protein>